<evidence type="ECO:0000256" key="1">
    <source>
        <dbReference type="SAM" id="SignalP"/>
    </source>
</evidence>
<dbReference type="Gene3D" id="3.40.50.880">
    <property type="match status" value="1"/>
</dbReference>
<feature type="signal peptide" evidence="1">
    <location>
        <begin position="1"/>
        <end position="25"/>
    </location>
</feature>
<dbReference type="InterPro" id="IPR052158">
    <property type="entry name" value="INH-QAR"/>
</dbReference>
<dbReference type="SUPFAM" id="SSF52317">
    <property type="entry name" value="Class I glutamine amidotransferase-like"/>
    <property type="match status" value="1"/>
</dbReference>
<keyword evidence="1" id="KW-0732">Signal</keyword>
<dbReference type="EMBL" id="CAADRA010006436">
    <property type="protein sequence ID" value="VFT95586.1"/>
    <property type="molecule type" value="Genomic_DNA"/>
</dbReference>
<evidence type="ECO:0000259" key="2">
    <source>
        <dbReference type="Pfam" id="PF01965"/>
    </source>
</evidence>
<dbReference type="InterPro" id="IPR029062">
    <property type="entry name" value="Class_I_gatase-like"/>
</dbReference>
<reference evidence="3" key="2">
    <citation type="submission" date="2019-06" db="EMBL/GenBank/DDBJ databases">
        <title>Genomics analysis of Aphanomyces spp. identifies a new class of oomycete effector associated with host adaptation.</title>
        <authorList>
            <person name="Gaulin E."/>
        </authorList>
    </citation>
    <scope>NUCLEOTIDE SEQUENCE</scope>
    <source>
        <strain evidence="3">CBS 578.67</strain>
    </source>
</reference>
<feature type="chain" id="PRO_5033828913" evidence="1">
    <location>
        <begin position="26"/>
        <end position="214"/>
    </location>
</feature>
<dbReference type="OrthoDB" id="543156at2759"/>
<evidence type="ECO:0000313" key="5">
    <source>
        <dbReference type="Proteomes" id="UP000332933"/>
    </source>
</evidence>
<dbReference type="PANTHER" id="PTHR43130">
    <property type="entry name" value="ARAC-FAMILY TRANSCRIPTIONAL REGULATOR"/>
    <property type="match status" value="1"/>
</dbReference>
<name>A0A485LD46_9STRA</name>
<dbReference type="PANTHER" id="PTHR43130:SF15">
    <property type="entry name" value="THIJ_PFPI FAMILY PROTEIN (AFU_ORTHOLOGUE AFUA_5G14240)"/>
    <property type="match status" value="1"/>
</dbReference>
<keyword evidence="5" id="KW-1185">Reference proteome</keyword>
<dbReference type="Pfam" id="PF01965">
    <property type="entry name" value="DJ-1_PfpI"/>
    <property type="match status" value="1"/>
</dbReference>
<sequence>MAEPKAARKWTVGVLLFDGFAIMDACGPIQFFDYLRNEATLVTVGQTAGVKWTVAPEEGATMEAKYSFETCPPLDVLLLPGGFGCRTLFNDPSYQAFIRRHAKSAKYLLTVCTGSGFLAACGLLDGKRATTNKRAFREITSTYGTEHKIDWVAHARWTVDGNIWTSSGITAGMDMTYAFLVHLYGAERMKPVLEVMEFTPAVDAAHDPFSYLAL</sequence>
<dbReference type="Proteomes" id="UP000332933">
    <property type="component" value="Unassembled WGS sequence"/>
</dbReference>
<protein>
    <submittedName>
        <fullName evidence="4">Aste57867_18852 protein</fullName>
    </submittedName>
</protein>
<organism evidence="4 5">
    <name type="scientific">Aphanomyces stellatus</name>
    <dbReference type="NCBI Taxonomy" id="120398"/>
    <lineage>
        <taxon>Eukaryota</taxon>
        <taxon>Sar</taxon>
        <taxon>Stramenopiles</taxon>
        <taxon>Oomycota</taxon>
        <taxon>Saprolegniomycetes</taxon>
        <taxon>Saprolegniales</taxon>
        <taxon>Verrucalvaceae</taxon>
        <taxon>Aphanomyces</taxon>
    </lineage>
</organism>
<gene>
    <name evidence="4" type="primary">Aste57867_18852</name>
    <name evidence="3" type="ORF">As57867_018788</name>
    <name evidence="4" type="ORF">ASTE57867_18852</name>
</gene>
<evidence type="ECO:0000313" key="4">
    <source>
        <dbReference type="EMBL" id="VFT95586.1"/>
    </source>
</evidence>
<evidence type="ECO:0000313" key="3">
    <source>
        <dbReference type="EMBL" id="KAF0689741.1"/>
    </source>
</evidence>
<accession>A0A485LD46</accession>
<dbReference type="InterPro" id="IPR002818">
    <property type="entry name" value="DJ-1/PfpI"/>
</dbReference>
<proteinExistence type="predicted"/>
<dbReference type="AlphaFoldDB" id="A0A485LD46"/>
<dbReference type="EMBL" id="VJMH01006415">
    <property type="protein sequence ID" value="KAF0689741.1"/>
    <property type="molecule type" value="Genomic_DNA"/>
</dbReference>
<reference evidence="4 5" key="1">
    <citation type="submission" date="2019-03" db="EMBL/GenBank/DDBJ databases">
        <authorList>
            <person name="Gaulin E."/>
            <person name="Dumas B."/>
        </authorList>
    </citation>
    <scope>NUCLEOTIDE SEQUENCE [LARGE SCALE GENOMIC DNA]</scope>
    <source>
        <strain evidence="4">CBS 568.67</strain>
    </source>
</reference>
<dbReference type="CDD" id="cd03139">
    <property type="entry name" value="GATase1_PfpI_2"/>
    <property type="match status" value="1"/>
</dbReference>
<feature type="domain" description="DJ-1/PfpI" evidence="2">
    <location>
        <begin position="12"/>
        <end position="179"/>
    </location>
</feature>